<gene>
    <name evidence="3" type="ORF">HCN50_11840</name>
</gene>
<keyword evidence="4" id="KW-1185">Reference proteome</keyword>
<dbReference type="GO" id="GO:0016788">
    <property type="term" value="F:hydrolase activity, acting on ester bonds"/>
    <property type="evidence" value="ECO:0007669"/>
    <property type="project" value="UniProtKB-ARBA"/>
</dbReference>
<keyword evidence="1" id="KW-0378">Hydrolase</keyword>
<dbReference type="Proteomes" id="UP000528734">
    <property type="component" value="Unassembled WGS sequence"/>
</dbReference>
<dbReference type="Gene3D" id="3.40.50.1110">
    <property type="entry name" value="SGNH hydrolase"/>
    <property type="match status" value="1"/>
</dbReference>
<dbReference type="AlphaFoldDB" id="A0A7Y4H3V5"/>
<evidence type="ECO:0000313" key="3">
    <source>
        <dbReference type="EMBL" id="NOJ46928.1"/>
    </source>
</evidence>
<evidence type="ECO:0000259" key="2">
    <source>
        <dbReference type="Pfam" id="PF03629"/>
    </source>
</evidence>
<accession>A0A7Y4H3V5</accession>
<name>A0A7Y4H3V5_9BRAD</name>
<comment type="caution">
    <text evidence="3">The sequence shown here is derived from an EMBL/GenBank/DDBJ whole genome shotgun (WGS) entry which is preliminary data.</text>
</comment>
<evidence type="ECO:0000313" key="4">
    <source>
        <dbReference type="Proteomes" id="UP000528734"/>
    </source>
</evidence>
<dbReference type="SUPFAM" id="SSF52266">
    <property type="entry name" value="SGNH hydrolase"/>
    <property type="match status" value="1"/>
</dbReference>
<protein>
    <submittedName>
        <fullName evidence="3">Sialate O-acetylesterase</fullName>
    </submittedName>
</protein>
<dbReference type="EMBL" id="JAAVLW010000003">
    <property type="protein sequence ID" value="NOJ46928.1"/>
    <property type="molecule type" value="Genomic_DNA"/>
</dbReference>
<sequence length="278" mass="29114">MKLTYPFPLLRLVAFLIGGLLIGTVAGKLPIPGIHQADPAAIAPPPRVERSCASASGNTAIIVVHGQSNAGNWGSARHAAREAVDNFDPLTGKCFAAVDPLLGADGEGGSFATRLGDILIQAGRYDRVIVVPLAIASTSLSVLNNERADSITNAISKLKAAGLTPTHFLFQQGETDATSTISAEQYASLLHQLVKRFRTAGFDAPFYLSRSTKCDIAEPKNTAAVRAGQLAAVDDALNIRQGPDTDTIGNDGRNASNGCHMNEIGTLANAALWAAFIK</sequence>
<dbReference type="Pfam" id="PF03629">
    <property type="entry name" value="SASA"/>
    <property type="match status" value="1"/>
</dbReference>
<dbReference type="InterPro" id="IPR036514">
    <property type="entry name" value="SGNH_hydro_sf"/>
</dbReference>
<dbReference type="RefSeq" id="WP_171709800.1">
    <property type="nucleotide sequence ID" value="NZ_JAAVLW010000003.1"/>
</dbReference>
<proteinExistence type="predicted"/>
<organism evidence="3 4">
    <name type="scientific">Bradyrhizobium archetypum</name>
    <dbReference type="NCBI Taxonomy" id="2721160"/>
    <lineage>
        <taxon>Bacteria</taxon>
        <taxon>Pseudomonadati</taxon>
        <taxon>Pseudomonadota</taxon>
        <taxon>Alphaproteobacteria</taxon>
        <taxon>Hyphomicrobiales</taxon>
        <taxon>Nitrobacteraceae</taxon>
        <taxon>Bradyrhizobium</taxon>
    </lineage>
</organism>
<dbReference type="InterPro" id="IPR005181">
    <property type="entry name" value="SASA"/>
</dbReference>
<reference evidence="3 4" key="1">
    <citation type="submission" date="2020-03" db="EMBL/GenBank/DDBJ databases">
        <title>Bradyrhizobium diversity isolated from nodules of Muelleranthus trifoliolatus.</title>
        <authorList>
            <person name="Klepa M."/>
            <person name="Helene L."/>
            <person name="Hungria M."/>
        </authorList>
    </citation>
    <scope>NUCLEOTIDE SEQUENCE [LARGE SCALE GENOMIC DNA]</scope>
    <source>
        <strain evidence="3 4">WSM 1744</strain>
    </source>
</reference>
<evidence type="ECO:0000256" key="1">
    <source>
        <dbReference type="ARBA" id="ARBA00022801"/>
    </source>
</evidence>
<feature type="domain" description="Sialate O-acetylesterase" evidence="2">
    <location>
        <begin position="106"/>
        <end position="200"/>
    </location>
</feature>